<feature type="transmembrane region" description="Helical" evidence="12">
    <location>
        <begin position="12"/>
        <end position="32"/>
    </location>
</feature>
<keyword evidence="8 12" id="KW-0472">Membrane</keyword>
<evidence type="ECO:0000256" key="4">
    <source>
        <dbReference type="ARBA" id="ARBA00022449"/>
    </source>
</evidence>
<evidence type="ECO:0000256" key="10">
    <source>
        <dbReference type="ARBA" id="ARBA00035093"/>
    </source>
</evidence>
<reference evidence="13 14" key="1">
    <citation type="journal article" date="2011" name="Genome Biol. Evol.">
        <title>Integration of the genetic map and genome assembly of fugu facilitates insights into distinct features of genome evolution in teleosts and mammals.</title>
        <authorList>
            <person name="Kai W."/>
            <person name="Kikuchi K."/>
            <person name="Tohari S."/>
            <person name="Chew A.K."/>
            <person name="Tay A."/>
            <person name="Fujiwara A."/>
            <person name="Hosoya S."/>
            <person name="Suetake H."/>
            <person name="Naruse K."/>
            <person name="Brenner S."/>
            <person name="Suzuki Y."/>
            <person name="Venkatesh B."/>
        </authorList>
    </citation>
    <scope>NUCLEOTIDE SEQUENCE [LARGE SCALE GENOMIC DNA]</scope>
</reference>
<comment type="catalytic activity">
    <reaction evidence="10">
        <text>choline(out) + n H(+)(in) = choline(in) + n H(+)(out)</text>
        <dbReference type="Rhea" id="RHEA:75463"/>
        <dbReference type="ChEBI" id="CHEBI:15354"/>
        <dbReference type="ChEBI" id="CHEBI:15378"/>
    </reaction>
</comment>
<organism evidence="13 14">
    <name type="scientific">Takifugu rubripes</name>
    <name type="common">Japanese pufferfish</name>
    <name type="synonym">Fugu rubripes</name>
    <dbReference type="NCBI Taxonomy" id="31033"/>
    <lineage>
        <taxon>Eukaryota</taxon>
        <taxon>Metazoa</taxon>
        <taxon>Chordata</taxon>
        <taxon>Craniata</taxon>
        <taxon>Vertebrata</taxon>
        <taxon>Euteleostomi</taxon>
        <taxon>Actinopterygii</taxon>
        <taxon>Neopterygii</taxon>
        <taxon>Teleostei</taxon>
        <taxon>Neoteleostei</taxon>
        <taxon>Acanthomorphata</taxon>
        <taxon>Eupercaria</taxon>
        <taxon>Tetraodontiformes</taxon>
        <taxon>Tetradontoidea</taxon>
        <taxon>Tetraodontidae</taxon>
        <taxon>Takifugu</taxon>
    </lineage>
</organism>
<keyword evidence="5" id="KW-1003">Cell membrane</keyword>
<feature type="transmembrane region" description="Helical" evidence="12">
    <location>
        <begin position="603"/>
        <end position="625"/>
    </location>
</feature>
<dbReference type="GeneTree" id="ENSGT00940000156600"/>
<protein>
    <recommendedName>
        <fullName evidence="12">Choline transporter-like protein</fullName>
    </recommendedName>
</protein>
<reference evidence="13" key="3">
    <citation type="submission" date="2025-09" db="UniProtKB">
        <authorList>
            <consortium name="Ensembl"/>
        </authorList>
    </citation>
    <scope>IDENTIFICATION</scope>
</reference>
<gene>
    <name evidence="13" type="primary">LOC101068868</name>
</gene>
<dbReference type="GO" id="GO:0005886">
    <property type="term" value="C:plasma membrane"/>
    <property type="evidence" value="ECO:0007669"/>
    <property type="project" value="UniProtKB-SubCell"/>
</dbReference>
<evidence type="ECO:0000256" key="12">
    <source>
        <dbReference type="RuleBase" id="RU368066"/>
    </source>
</evidence>
<keyword evidence="3" id="KW-0813">Transport</keyword>
<dbReference type="Proteomes" id="UP000005226">
    <property type="component" value="Chromosome 22"/>
</dbReference>
<keyword evidence="9" id="KW-0325">Glycoprotein</keyword>
<dbReference type="Ensembl" id="ENSTRUT00000071297.1">
    <property type="protein sequence ID" value="ENSTRUP00000075748.1"/>
    <property type="gene ID" value="ENSTRUG00000027967.1"/>
</dbReference>
<comment type="function">
    <text evidence="12">Choline transporter.</text>
</comment>
<accession>A0A674NQU4</accession>
<comment type="subcellular location">
    <subcellularLocation>
        <location evidence="1 12">Cell membrane</location>
        <topology evidence="1 12">Multi-pass membrane protein</topology>
    </subcellularLocation>
</comment>
<dbReference type="GO" id="GO:0015297">
    <property type="term" value="F:antiporter activity"/>
    <property type="evidence" value="ECO:0007669"/>
    <property type="project" value="UniProtKB-KW"/>
</dbReference>
<proteinExistence type="inferred from homology"/>
<evidence type="ECO:0000313" key="13">
    <source>
        <dbReference type="Ensembl" id="ENSTRUP00000075748.1"/>
    </source>
</evidence>
<feature type="transmembrane region" description="Helical" evidence="12">
    <location>
        <begin position="208"/>
        <end position="228"/>
    </location>
</feature>
<evidence type="ECO:0000256" key="3">
    <source>
        <dbReference type="ARBA" id="ARBA00022448"/>
    </source>
</evidence>
<dbReference type="Pfam" id="PF04515">
    <property type="entry name" value="Choline_transpo"/>
    <property type="match status" value="1"/>
</dbReference>
<keyword evidence="14" id="KW-1185">Reference proteome</keyword>
<evidence type="ECO:0000256" key="11">
    <source>
        <dbReference type="ARBA" id="ARBA00037726"/>
    </source>
</evidence>
<feature type="transmembrane region" description="Helical" evidence="12">
    <location>
        <begin position="328"/>
        <end position="351"/>
    </location>
</feature>
<dbReference type="OMA" id="FNLFRCT"/>
<name>A0A674NQU4_TAKRU</name>
<evidence type="ECO:0000313" key="14">
    <source>
        <dbReference type="Proteomes" id="UP000005226"/>
    </source>
</evidence>
<evidence type="ECO:0000256" key="6">
    <source>
        <dbReference type="ARBA" id="ARBA00022692"/>
    </source>
</evidence>
<keyword evidence="4" id="KW-0050">Antiport</keyword>
<evidence type="ECO:0000256" key="8">
    <source>
        <dbReference type="ARBA" id="ARBA00023136"/>
    </source>
</evidence>
<dbReference type="PANTHER" id="PTHR12385:SF42">
    <property type="entry name" value="CHOLINE TRANSPORTER-LIKE PROTEIN 5"/>
    <property type="match status" value="1"/>
</dbReference>
<comment type="function">
    <text evidence="11">Choline/H+ antiporter.</text>
</comment>
<sequence length="669" mass="77212">MCLFRKCTDVICCLVFFIVIFLYLALGVIAWLHGDPKKLIHPTNSYGQFCGQKGTHNFNKPILFYFNILKCTNPAILINLQCPTTQMCVSKCPDRFATFSEMQQQYNVSRKKWEYYRQFCKPEFNNPQKPVSEVLRDDDCPSMIYPSRPSTVDKLQIIWFYVMLLARKKLYELQLKHNQKILLNQTLSGLADTKELRIKIAEDYAKSWKWILVGLLMSLAVSLVFIILLRFTAGLLLWITIASVVLLLAYGIWFCFTEFSLLKEKPGSDVSIVEVGFHTDLQVYLQLRQTWILMLAEASITLMLISLRRRIQVAIALLREASKAISHITSTLFYPLITFLMLTICLLYWAVTAVYPSVLTTNYIEQTCPSANRKMWCFGFFNRSDISKYELCQGSQCLFAFYGGETSYHRYVFWFQLSNLLLFFWLVNFSLALEQCSLAGAFASYYWSSKKPCDIPSCPLFLSFFRAIRYHTGSLAFGALIVSVVQLIKIVLQYMDQKLRGLNNSLSRFIARCLKCCFWCLEKLICYMNHNAYIMMAIYGKSFCTSAREAFFLLMRNVVRVFVLDRVTDFLLFLGKLLVSGGIGVLGLFLSRHIPYVQEVPDLNFHWVPLLTVVAISYLIAHAFFSVYATCVDTLFLCDELERNDGSPEKPFIMSPELHRILGKSSRVH</sequence>
<keyword evidence="6 12" id="KW-0812">Transmembrane</keyword>
<reference evidence="13" key="2">
    <citation type="submission" date="2025-08" db="UniProtKB">
        <authorList>
            <consortium name="Ensembl"/>
        </authorList>
    </citation>
    <scope>IDENTIFICATION</scope>
</reference>
<comment type="similarity">
    <text evidence="2 12">Belongs to the CTL (choline transporter-like) family.</text>
</comment>
<dbReference type="AlphaFoldDB" id="A0A674NQU4"/>
<feature type="transmembrane region" description="Helical" evidence="12">
    <location>
        <begin position="570"/>
        <end position="591"/>
    </location>
</feature>
<dbReference type="InterPro" id="IPR007603">
    <property type="entry name" value="Choline_transptr-like"/>
</dbReference>
<evidence type="ECO:0000256" key="5">
    <source>
        <dbReference type="ARBA" id="ARBA00022475"/>
    </source>
</evidence>
<evidence type="ECO:0000256" key="7">
    <source>
        <dbReference type="ARBA" id="ARBA00022989"/>
    </source>
</evidence>
<evidence type="ECO:0000256" key="9">
    <source>
        <dbReference type="ARBA" id="ARBA00023180"/>
    </source>
</evidence>
<dbReference type="PANTHER" id="PTHR12385">
    <property type="entry name" value="CHOLINE TRANSPORTER-LIKE (SLC FAMILY 44)"/>
    <property type="match status" value="1"/>
</dbReference>
<evidence type="ECO:0000256" key="1">
    <source>
        <dbReference type="ARBA" id="ARBA00004651"/>
    </source>
</evidence>
<feature type="transmembrane region" description="Helical" evidence="12">
    <location>
        <begin position="290"/>
        <end position="307"/>
    </location>
</feature>
<feature type="transmembrane region" description="Helical" evidence="12">
    <location>
        <begin position="235"/>
        <end position="253"/>
    </location>
</feature>
<keyword evidence="7 12" id="KW-1133">Transmembrane helix</keyword>
<feature type="transmembrane region" description="Helical" evidence="12">
    <location>
        <begin position="411"/>
        <end position="433"/>
    </location>
</feature>
<evidence type="ECO:0000256" key="2">
    <source>
        <dbReference type="ARBA" id="ARBA00007168"/>
    </source>
</evidence>
<feature type="transmembrane region" description="Helical" evidence="12">
    <location>
        <begin position="475"/>
        <end position="495"/>
    </location>
</feature>